<gene>
    <name evidence="2" type="ORF">JCM31447_13670</name>
</gene>
<dbReference type="EMBL" id="AP019368">
    <property type="protein sequence ID" value="BBH52924.1"/>
    <property type="molecule type" value="Genomic_DNA"/>
</dbReference>
<dbReference type="Proteomes" id="UP000291236">
    <property type="component" value="Chromosome"/>
</dbReference>
<proteinExistence type="predicted"/>
<protein>
    <recommendedName>
        <fullName evidence="4">Lipoprotein</fullName>
    </recommendedName>
</protein>
<name>A0A4P2VLR5_FLUSA</name>
<dbReference type="AlphaFoldDB" id="A0A4P2VLR5"/>
<organism evidence="2 3">
    <name type="scientific">Fluviispira sanaruensis</name>
    <dbReference type="NCBI Taxonomy" id="2493639"/>
    <lineage>
        <taxon>Bacteria</taxon>
        <taxon>Pseudomonadati</taxon>
        <taxon>Bdellovibrionota</taxon>
        <taxon>Oligoflexia</taxon>
        <taxon>Silvanigrellales</taxon>
        <taxon>Silvanigrellaceae</taxon>
        <taxon>Fluviispira</taxon>
    </lineage>
</organism>
<evidence type="ECO:0000256" key="1">
    <source>
        <dbReference type="SAM" id="MobiDB-lite"/>
    </source>
</evidence>
<dbReference type="OrthoDB" id="5293039at2"/>
<evidence type="ECO:0008006" key="4">
    <source>
        <dbReference type="Google" id="ProtNLM"/>
    </source>
</evidence>
<sequence>MKIKIIAYLLSILVIAGCSTLFPQYSKRGQDNADAKQSNSFFGSLFRDDSDNETNDIQKENGKGGLSQETIARNNRKRSVQIDPLMNNQAAIAALNLTFIEGNTWRTSAHPALVFGIMARLLSQNYIITSVDRKNFNLQTEWDKFFIDGRLFRNRISLLVFPVGPRQTEVVAKNIVEYYSGSANSKLEENTAWFPSPDITDEIAKLIENTNRQTALLLNQMQKSR</sequence>
<dbReference type="KEGG" id="sbf:JCM31447_13670"/>
<reference evidence="2 3" key="1">
    <citation type="submission" date="2018-12" db="EMBL/GenBank/DDBJ databases">
        <title>Rubrispira sanarue gen. nov., sp., nov., a member of the order Silvanigrellales, isolated from a brackish lake in Hamamatsu Japan.</title>
        <authorList>
            <person name="Maejima Y."/>
            <person name="Iino T."/>
            <person name="Muraguchi Y."/>
            <person name="Fukuda K."/>
            <person name="Nojiri H."/>
            <person name="Ohkuma M."/>
            <person name="Moriuchi R."/>
            <person name="Dohra H."/>
            <person name="Kimbara K."/>
            <person name="Shintani M."/>
        </authorList>
    </citation>
    <scope>NUCLEOTIDE SEQUENCE [LARGE SCALE GENOMIC DNA]</scope>
    <source>
        <strain evidence="2 3">RF1110005</strain>
    </source>
</reference>
<dbReference type="RefSeq" id="WP_130607819.1">
    <property type="nucleotide sequence ID" value="NZ_AP019368.1"/>
</dbReference>
<accession>A0A4P2VLR5</accession>
<evidence type="ECO:0000313" key="3">
    <source>
        <dbReference type="Proteomes" id="UP000291236"/>
    </source>
</evidence>
<dbReference type="PROSITE" id="PS51257">
    <property type="entry name" value="PROKAR_LIPOPROTEIN"/>
    <property type="match status" value="1"/>
</dbReference>
<feature type="region of interest" description="Disordered" evidence="1">
    <location>
        <begin position="44"/>
        <end position="70"/>
    </location>
</feature>
<keyword evidence="3" id="KW-1185">Reference proteome</keyword>
<evidence type="ECO:0000313" key="2">
    <source>
        <dbReference type="EMBL" id="BBH52924.1"/>
    </source>
</evidence>